<dbReference type="PANTHER" id="PTHR33371">
    <property type="entry name" value="INTERMEMBRANE PHOSPHOLIPID TRANSPORT SYSTEM BINDING PROTEIN MLAD-RELATED"/>
    <property type="match status" value="1"/>
</dbReference>
<sequence length="248" mass="27143">MDNIKVFELKVGMFILVGIVILVFIIFSIGDINISKAGYGINVTFNFAAGLGTSAPVRLAGVGVGRVDGIRVMYNDKDQKTYALVHAWIEEGTKIEKDAIVTINTLGLLGEKYLEVLPGTPGSSILEKDGTIAGKDPVMMEQVTDNLVKITDNVSVIIERLKKGEGTIGKLLTEETVYSNLNTFLGRISNISADFDGFAANLKGFSDKLNSNQGTIQKLLTEDKIYRDLEDFVEDIKAHPWKLLSRGR</sequence>
<dbReference type="InterPro" id="IPR003399">
    <property type="entry name" value="Mce/MlaD"/>
</dbReference>
<keyword evidence="1" id="KW-0812">Transmembrane</keyword>
<accession>D9PM45</accession>
<dbReference type="Pfam" id="PF02470">
    <property type="entry name" value="MlaD"/>
    <property type="match status" value="1"/>
</dbReference>
<gene>
    <name evidence="3" type="ORF">LDC_2623</name>
</gene>
<comment type="caution">
    <text evidence="3">The sequence shown here is derived from an EMBL/GenBank/DDBJ whole genome shotgun (WGS) entry which is preliminary data.</text>
</comment>
<evidence type="ECO:0000313" key="3">
    <source>
        <dbReference type="EMBL" id="EFK95372.1"/>
    </source>
</evidence>
<protein>
    <submittedName>
        <fullName evidence="3">Protein containing Mammalian cell entry related domain</fullName>
    </submittedName>
</protein>
<organism evidence="3">
    <name type="scientific">sediment metagenome</name>
    <dbReference type="NCBI Taxonomy" id="749907"/>
    <lineage>
        <taxon>unclassified sequences</taxon>
        <taxon>metagenomes</taxon>
        <taxon>ecological metagenomes</taxon>
    </lineage>
</organism>
<feature type="transmembrane region" description="Helical" evidence="1">
    <location>
        <begin position="12"/>
        <end position="30"/>
    </location>
</feature>
<reference evidence="3" key="1">
    <citation type="submission" date="2010-07" db="EMBL/GenBank/DDBJ databases">
        <authorList>
            <consortium name="CONSOLIDER consortium CSD2007-00005"/>
            <person name="Guazzaroni M.-E."/>
            <person name="Richter M."/>
            <person name="Garcia-Salamanca A."/>
            <person name="Yarza P."/>
            <person name="Ferrer M."/>
        </authorList>
    </citation>
    <scope>NUCLEOTIDE SEQUENCE</scope>
</reference>
<keyword evidence="1" id="KW-1133">Transmembrane helix</keyword>
<dbReference type="EMBL" id="ADZX01000792">
    <property type="protein sequence ID" value="EFK95372.1"/>
    <property type="molecule type" value="Genomic_DNA"/>
</dbReference>
<dbReference type="InterPro" id="IPR052336">
    <property type="entry name" value="MlaD_Phospholipid_Transporter"/>
</dbReference>
<dbReference type="PANTHER" id="PTHR33371:SF4">
    <property type="entry name" value="INTERMEMBRANE PHOSPHOLIPID TRANSPORT SYSTEM BINDING PROTEIN MLAD"/>
    <property type="match status" value="1"/>
</dbReference>
<proteinExistence type="predicted"/>
<keyword evidence="1" id="KW-0472">Membrane</keyword>
<evidence type="ECO:0000259" key="2">
    <source>
        <dbReference type="Pfam" id="PF02470"/>
    </source>
</evidence>
<dbReference type="AlphaFoldDB" id="D9PM45"/>
<reference evidence="3" key="2">
    <citation type="journal article" date="2011" name="Microb. Ecol.">
        <title>Taxonomic and Functional Metagenomic Profiling of the Microbial Community in the Anoxic Sediment of a Sub-saline Shallow Lake (Laguna de Carrizo, Central Spain).</title>
        <authorList>
            <person name="Ferrer M."/>
            <person name="Guazzaroni M.E."/>
            <person name="Richter M."/>
            <person name="Garcia-Salamanca A."/>
            <person name="Yarza P."/>
            <person name="Suarez-Suarez A."/>
            <person name="Solano J."/>
            <person name="Alcaide M."/>
            <person name="van Dillewijn P."/>
            <person name="Molina-Henares M.A."/>
            <person name="Lopez-Cortes N."/>
            <person name="Al-Ramahi Y."/>
            <person name="Guerrero C."/>
            <person name="Acosta A."/>
            <person name="de Eugenio L.I."/>
            <person name="Martinez V."/>
            <person name="Marques S."/>
            <person name="Rojo F."/>
            <person name="Santero E."/>
            <person name="Genilloud O."/>
            <person name="Perez-Perez J."/>
            <person name="Rossello-Mora R."/>
            <person name="Ramos J.L."/>
        </authorList>
    </citation>
    <scope>NUCLEOTIDE SEQUENCE</scope>
</reference>
<name>D9PM45_9ZZZZ</name>
<feature type="domain" description="Mce/MlaD" evidence="2">
    <location>
        <begin position="38"/>
        <end position="119"/>
    </location>
</feature>
<evidence type="ECO:0000256" key="1">
    <source>
        <dbReference type="SAM" id="Phobius"/>
    </source>
</evidence>